<evidence type="ECO:0000313" key="5">
    <source>
        <dbReference type="Proteomes" id="UP000004671"/>
    </source>
</evidence>
<evidence type="ECO:0000256" key="1">
    <source>
        <dbReference type="SAM" id="Phobius"/>
    </source>
</evidence>
<dbReference type="PaxDb" id="880073-Calab_1469"/>
<evidence type="ECO:0000313" key="6">
    <source>
        <dbReference type="Proteomes" id="UP000183868"/>
    </source>
</evidence>
<dbReference type="EMBL" id="CP018099">
    <property type="protein sequence ID" value="APF20381.1"/>
    <property type="molecule type" value="Genomic_DNA"/>
</dbReference>
<evidence type="ECO:0000313" key="4">
    <source>
        <dbReference type="EMBL" id="EHO41090.1"/>
    </source>
</evidence>
<dbReference type="HOGENOM" id="CLU_1683333_0_0_0"/>
<organism evidence="4 5">
    <name type="scientific">Caldithrix abyssi DSM 13497</name>
    <dbReference type="NCBI Taxonomy" id="880073"/>
    <lineage>
        <taxon>Bacteria</taxon>
        <taxon>Pseudomonadati</taxon>
        <taxon>Calditrichota</taxon>
        <taxon>Calditrichia</taxon>
        <taxon>Calditrichales</taxon>
        <taxon>Calditrichaceae</taxon>
        <taxon>Caldithrix</taxon>
    </lineage>
</organism>
<name>H1XPW4_CALAY</name>
<keyword evidence="1" id="KW-0472">Membrane</keyword>
<feature type="chain" id="PRO_5010834570" description="DUF5683 domain-containing protein" evidence="2">
    <location>
        <begin position="19"/>
        <end position="156"/>
    </location>
</feature>
<feature type="transmembrane region" description="Helical" evidence="1">
    <location>
        <begin position="69"/>
        <end position="89"/>
    </location>
</feature>
<dbReference type="KEGG" id="caby:Cabys_3635"/>
<feature type="transmembrane region" description="Helical" evidence="1">
    <location>
        <begin position="122"/>
        <end position="141"/>
    </location>
</feature>
<keyword evidence="1" id="KW-0812">Transmembrane</keyword>
<sequence precursor="true">MKTLIILFFLVVSFNLNAKNIDARDKNVLNNKTTTTFKNLNVERPSKHTHKNDDDIKDKYKNTYQRTEFPYLVLFPVSIIAFTLSYDYFKEVDNINDQIKQYDMMNLDSRSLNAIKNRKQNAAYFLLLAGIANTIITFKPVKVYADQHKIGFLIKF</sequence>
<keyword evidence="1" id="KW-1133">Transmembrane helix</keyword>
<feature type="signal peptide" evidence="2">
    <location>
        <begin position="1"/>
        <end position="18"/>
    </location>
</feature>
<dbReference type="RefSeq" id="WP_006928186.1">
    <property type="nucleotide sequence ID" value="NZ_CM001402.1"/>
</dbReference>
<reference evidence="3 6" key="2">
    <citation type="submission" date="2016-11" db="EMBL/GenBank/DDBJ databases">
        <title>Genomic analysis of Caldithrix abyssi and proposal of a novel bacterial phylum Caldithrichaeota.</title>
        <authorList>
            <person name="Kublanov I."/>
            <person name="Sigalova O."/>
            <person name="Gavrilov S."/>
            <person name="Lebedinsky A."/>
            <person name="Ivanova N."/>
            <person name="Daum C."/>
            <person name="Reddy T."/>
            <person name="Klenk H.P."/>
            <person name="Goker M."/>
            <person name="Reva O."/>
            <person name="Miroshnichenko M."/>
            <person name="Kyprides N."/>
            <person name="Woyke T."/>
            <person name="Gelfand M."/>
        </authorList>
    </citation>
    <scope>NUCLEOTIDE SEQUENCE [LARGE SCALE GENOMIC DNA]</scope>
    <source>
        <strain evidence="3 6">LF13</strain>
    </source>
</reference>
<dbReference type="STRING" id="880073.Cabys_3635"/>
<dbReference type="AlphaFoldDB" id="H1XPW4"/>
<evidence type="ECO:0008006" key="7">
    <source>
        <dbReference type="Google" id="ProtNLM"/>
    </source>
</evidence>
<dbReference type="Proteomes" id="UP000004671">
    <property type="component" value="Chromosome"/>
</dbReference>
<dbReference type="InParanoid" id="H1XPW4"/>
<gene>
    <name evidence="3" type="ORF">Cabys_3635</name>
    <name evidence="4" type="ORF">Calab_1469</name>
</gene>
<evidence type="ECO:0000256" key="2">
    <source>
        <dbReference type="SAM" id="SignalP"/>
    </source>
</evidence>
<evidence type="ECO:0000313" key="3">
    <source>
        <dbReference type="EMBL" id="APF20381.1"/>
    </source>
</evidence>
<dbReference type="EMBL" id="CM001402">
    <property type="protein sequence ID" value="EHO41090.1"/>
    <property type="molecule type" value="Genomic_DNA"/>
</dbReference>
<protein>
    <recommendedName>
        <fullName evidence="7">DUF5683 domain-containing protein</fullName>
    </recommendedName>
</protein>
<reference evidence="4 5" key="1">
    <citation type="submission" date="2011-09" db="EMBL/GenBank/DDBJ databases">
        <title>The permanent draft genome of Caldithrix abyssi DSM 13497.</title>
        <authorList>
            <consortium name="US DOE Joint Genome Institute (JGI-PGF)"/>
            <person name="Lucas S."/>
            <person name="Han J."/>
            <person name="Lapidus A."/>
            <person name="Bruce D."/>
            <person name="Goodwin L."/>
            <person name="Pitluck S."/>
            <person name="Peters L."/>
            <person name="Kyrpides N."/>
            <person name="Mavromatis K."/>
            <person name="Ivanova N."/>
            <person name="Mikhailova N."/>
            <person name="Chertkov O."/>
            <person name="Detter J.C."/>
            <person name="Tapia R."/>
            <person name="Han C."/>
            <person name="Land M."/>
            <person name="Hauser L."/>
            <person name="Markowitz V."/>
            <person name="Cheng J.-F."/>
            <person name="Hugenholtz P."/>
            <person name="Woyke T."/>
            <person name="Wu D."/>
            <person name="Spring S."/>
            <person name="Brambilla E."/>
            <person name="Klenk H.-P."/>
            <person name="Eisen J.A."/>
        </authorList>
    </citation>
    <scope>NUCLEOTIDE SEQUENCE [LARGE SCALE GENOMIC DNA]</scope>
    <source>
        <strain evidence="4 5">DSM 13497</strain>
    </source>
</reference>
<proteinExistence type="predicted"/>
<keyword evidence="5" id="KW-1185">Reference proteome</keyword>
<keyword evidence="2" id="KW-0732">Signal</keyword>
<accession>H1XPW4</accession>
<dbReference type="Proteomes" id="UP000183868">
    <property type="component" value="Chromosome"/>
</dbReference>